<dbReference type="PRINTS" id="PR00755">
    <property type="entry name" value="AFLATOXINBRP"/>
</dbReference>
<keyword evidence="5" id="KW-0539">Nucleus</keyword>
<evidence type="ECO:0000259" key="7">
    <source>
        <dbReference type="PROSITE" id="PS50048"/>
    </source>
</evidence>
<keyword evidence="4" id="KW-0804">Transcription</keyword>
<organism evidence="8 9">
    <name type="scientific">Seiridium unicorne</name>
    <dbReference type="NCBI Taxonomy" id="138068"/>
    <lineage>
        <taxon>Eukaryota</taxon>
        <taxon>Fungi</taxon>
        <taxon>Dikarya</taxon>
        <taxon>Ascomycota</taxon>
        <taxon>Pezizomycotina</taxon>
        <taxon>Sordariomycetes</taxon>
        <taxon>Xylariomycetidae</taxon>
        <taxon>Amphisphaeriales</taxon>
        <taxon>Sporocadaceae</taxon>
        <taxon>Seiridium</taxon>
    </lineage>
</organism>
<feature type="domain" description="Zn(2)-C6 fungal-type" evidence="7">
    <location>
        <begin position="106"/>
        <end position="136"/>
    </location>
</feature>
<evidence type="ECO:0000256" key="2">
    <source>
        <dbReference type="ARBA" id="ARBA00022723"/>
    </source>
</evidence>
<dbReference type="InterPro" id="IPR050815">
    <property type="entry name" value="TF_fung"/>
</dbReference>
<dbReference type="SMART" id="SM00906">
    <property type="entry name" value="Fungal_trans"/>
    <property type="match status" value="1"/>
</dbReference>
<dbReference type="PROSITE" id="PS50048">
    <property type="entry name" value="ZN2_CY6_FUNGAL_2"/>
    <property type="match status" value="2"/>
</dbReference>
<dbReference type="Pfam" id="PF04082">
    <property type="entry name" value="Fungal_trans"/>
    <property type="match status" value="1"/>
</dbReference>
<comment type="caution">
    <text evidence="8">The sequence shown here is derived from an EMBL/GenBank/DDBJ whole genome shotgun (WGS) entry which is preliminary data.</text>
</comment>
<dbReference type="InterPro" id="IPR036864">
    <property type="entry name" value="Zn2-C6_fun-type_DNA-bd_sf"/>
</dbReference>
<dbReference type="InterPro" id="IPR007219">
    <property type="entry name" value="XnlR_reg_dom"/>
</dbReference>
<comment type="subcellular location">
    <subcellularLocation>
        <location evidence="1">Nucleus</location>
    </subcellularLocation>
</comment>
<dbReference type="SMART" id="SM00066">
    <property type="entry name" value="GAL4"/>
    <property type="match status" value="2"/>
</dbReference>
<evidence type="ECO:0000313" key="9">
    <source>
        <dbReference type="Proteomes" id="UP001408356"/>
    </source>
</evidence>
<feature type="compositionally biased region" description="Low complexity" evidence="6">
    <location>
        <begin position="26"/>
        <end position="46"/>
    </location>
</feature>
<evidence type="ECO:0000256" key="6">
    <source>
        <dbReference type="SAM" id="MobiDB-lite"/>
    </source>
</evidence>
<evidence type="ECO:0000256" key="1">
    <source>
        <dbReference type="ARBA" id="ARBA00004123"/>
    </source>
</evidence>
<evidence type="ECO:0000313" key="8">
    <source>
        <dbReference type="EMBL" id="KAK9425290.1"/>
    </source>
</evidence>
<protein>
    <submittedName>
        <fullName evidence="8">Zn(2)-C6 fungal-type domain-containing protein</fullName>
    </submittedName>
</protein>
<name>A0ABR2VEE5_9PEZI</name>
<sequence length="727" mass="81139">MDNILRPLRPVEGANRTPGQPPHLEPTTSIATASPAPSPAATNTSDSSKKQTCLQCRVRKVKCDGRQKTCQNCERLEFECSFQQSPGQPAAPYAAKLPERRRRMQACLACRSKKIRCLGELPECSNCTKKGLVCSYPEPRKKVPTAGSSHGGDSYAALSADHDGHSDLDVTGSTGEAALDQDTVTELVEDYFRHLYPLPSYAFLHKATVVQRCQDRTIDTPLKLAICATTSLLLRRTSLCHDIWIQLAEQSILQHLGQPSIFRLQALLLIVRYRIESGDFPTAFMLAALAARSAVGLRLNFERAELPPLAQEARRRLFWSLFLLDDFFCVGLREFELCPRETIHLQLPCDEELFEVGKYCRTGTLQQDPLEVPATIGLRGIFLRLVSLRREVMRFIRQVGLKELQPSSIGASIQRFEQELKCLHAGLSQSEQYSVFNLVNCKMQTQFIMLHLSWNQCFCDLYRQFLSGFSEAAPSPVLAGIPPANKQMMQQRCVEHAENNIQIVTDFWNNCSRSSILERDTAVCAFEAARIVMYTASLSSNWSMMDTGIRKGRLCLDLITHFFSQSAATKALRNKLERIISGYSDRLALQNKEALREPDPPETRPSGRISQYANSRQRLSVQSLLLQSDFVDDSDQIAVPAQTSGPHNPRREDSNPKSQGASAETSADVPALDDRMSLDEVPEETATPHGIEGYEETGVELNPWMGFPGKDDVYGIPGLSGDLDAEY</sequence>
<dbReference type="CDD" id="cd00067">
    <property type="entry name" value="GAL4"/>
    <property type="match status" value="2"/>
</dbReference>
<dbReference type="CDD" id="cd12148">
    <property type="entry name" value="fungal_TF_MHR"/>
    <property type="match status" value="1"/>
</dbReference>
<keyword evidence="9" id="KW-1185">Reference proteome</keyword>
<feature type="domain" description="Zn(2)-C6 fungal-type" evidence="7">
    <location>
        <begin position="52"/>
        <end position="82"/>
    </location>
</feature>
<evidence type="ECO:0000256" key="4">
    <source>
        <dbReference type="ARBA" id="ARBA00023163"/>
    </source>
</evidence>
<reference evidence="8 9" key="1">
    <citation type="journal article" date="2024" name="J. Plant Pathol.">
        <title>Sequence and assembly of the genome of Seiridium unicorne, isolate CBS 538.82, causal agent of cypress canker disease.</title>
        <authorList>
            <person name="Scali E."/>
            <person name="Rocca G.D."/>
            <person name="Danti R."/>
            <person name="Garbelotto M."/>
            <person name="Barberini S."/>
            <person name="Baroncelli R."/>
            <person name="Emiliani G."/>
        </authorList>
    </citation>
    <scope>NUCLEOTIDE SEQUENCE [LARGE SCALE GENOMIC DNA]</scope>
    <source>
        <strain evidence="8 9">BM-138-508</strain>
    </source>
</reference>
<evidence type="ECO:0000256" key="3">
    <source>
        <dbReference type="ARBA" id="ARBA00023015"/>
    </source>
</evidence>
<feature type="region of interest" description="Disordered" evidence="6">
    <location>
        <begin position="592"/>
        <end position="613"/>
    </location>
</feature>
<gene>
    <name evidence="8" type="ORF">SUNI508_13162</name>
</gene>
<dbReference type="Gene3D" id="4.10.240.10">
    <property type="entry name" value="Zn(2)-C6 fungal-type DNA-binding domain"/>
    <property type="match status" value="2"/>
</dbReference>
<keyword evidence="3" id="KW-0805">Transcription regulation</keyword>
<proteinExistence type="predicted"/>
<feature type="region of interest" description="Disordered" evidence="6">
    <location>
        <begin position="639"/>
        <end position="727"/>
    </location>
</feature>
<dbReference type="InterPro" id="IPR001138">
    <property type="entry name" value="Zn2Cys6_DnaBD"/>
</dbReference>
<feature type="compositionally biased region" description="Polar residues" evidence="6">
    <location>
        <begin position="656"/>
        <end position="665"/>
    </location>
</feature>
<feature type="compositionally biased region" description="Basic and acidic residues" evidence="6">
    <location>
        <begin position="593"/>
        <end position="602"/>
    </location>
</feature>
<dbReference type="SUPFAM" id="SSF57701">
    <property type="entry name" value="Zn2/Cys6 DNA-binding domain"/>
    <property type="match status" value="2"/>
</dbReference>
<dbReference type="PANTHER" id="PTHR47338">
    <property type="entry name" value="ZN(II)2CYS6 TRANSCRIPTION FACTOR (EUROFUNG)-RELATED"/>
    <property type="match status" value="1"/>
</dbReference>
<dbReference type="PROSITE" id="PS00463">
    <property type="entry name" value="ZN2_CY6_FUNGAL_1"/>
    <property type="match status" value="2"/>
</dbReference>
<accession>A0ABR2VEE5</accession>
<feature type="region of interest" description="Disordered" evidence="6">
    <location>
        <begin position="1"/>
        <end position="47"/>
    </location>
</feature>
<keyword evidence="2" id="KW-0479">Metal-binding</keyword>
<dbReference type="Proteomes" id="UP001408356">
    <property type="component" value="Unassembled WGS sequence"/>
</dbReference>
<dbReference type="Pfam" id="PF00172">
    <property type="entry name" value="Zn_clus"/>
    <property type="match status" value="2"/>
</dbReference>
<evidence type="ECO:0000256" key="5">
    <source>
        <dbReference type="ARBA" id="ARBA00023242"/>
    </source>
</evidence>
<dbReference type="EMBL" id="JARVKF010000021">
    <property type="protein sequence ID" value="KAK9425290.1"/>
    <property type="molecule type" value="Genomic_DNA"/>
</dbReference>
<dbReference type="PANTHER" id="PTHR47338:SF7">
    <property type="entry name" value="ZN(II)2CYS6 TRANSCRIPTION FACTOR (EUROFUNG)"/>
    <property type="match status" value="1"/>
</dbReference>